<feature type="region of interest" description="Disordered" evidence="1">
    <location>
        <begin position="355"/>
        <end position="378"/>
    </location>
</feature>
<dbReference type="InterPro" id="IPR018800">
    <property type="entry name" value="PRCC"/>
</dbReference>
<protein>
    <recommendedName>
        <fullName evidence="4">Mitotic checkpoint regulator, MAD2B-interacting-domain-containing protein</fullName>
    </recommendedName>
</protein>
<dbReference type="EMBL" id="CP118375">
    <property type="protein sequence ID" value="WFD41806.1"/>
    <property type="molecule type" value="Genomic_DNA"/>
</dbReference>
<feature type="region of interest" description="Disordered" evidence="1">
    <location>
        <begin position="1"/>
        <end position="255"/>
    </location>
</feature>
<reference evidence="2" key="1">
    <citation type="submission" date="2023-02" db="EMBL/GenBank/DDBJ databases">
        <title>Mating type loci evolution in Malassezia.</title>
        <authorList>
            <person name="Coelho M.A."/>
        </authorList>
    </citation>
    <scope>NUCLEOTIDE SEQUENCE</scope>
    <source>
        <strain evidence="2">CBS 14136</strain>
    </source>
</reference>
<evidence type="ECO:0008006" key="4">
    <source>
        <dbReference type="Google" id="ProtNLM"/>
    </source>
</evidence>
<dbReference type="Pfam" id="PF10253">
    <property type="entry name" value="PRCC"/>
    <property type="match status" value="1"/>
</dbReference>
<proteinExistence type="predicted"/>
<gene>
    <name evidence="2" type="ORF">MPSI1_000442</name>
</gene>
<dbReference type="AlphaFoldDB" id="A0AAF0JIL8"/>
<feature type="compositionally biased region" description="Basic residues" evidence="1">
    <location>
        <begin position="364"/>
        <end position="378"/>
    </location>
</feature>
<feature type="region of interest" description="Disordered" evidence="1">
    <location>
        <begin position="302"/>
        <end position="321"/>
    </location>
</feature>
<feature type="compositionally biased region" description="Polar residues" evidence="1">
    <location>
        <begin position="103"/>
        <end position="112"/>
    </location>
</feature>
<dbReference type="Proteomes" id="UP001214628">
    <property type="component" value="Chromosome 1"/>
</dbReference>
<evidence type="ECO:0000313" key="2">
    <source>
        <dbReference type="EMBL" id="WFD41806.1"/>
    </source>
</evidence>
<feature type="compositionally biased region" description="Basic and acidic residues" evidence="1">
    <location>
        <begin position="114"/>
        <end position="127"/>
    </location>
</feature>
<feature type="compositionally biased region" description="Basic and acidic residues" evidence="1">
    <location>
        <begin position="135"/>
        <end position="147"/>
    </location>
</feature>
<name>A0AAF0JIL8_9BASI</name>
<evidence type="ECO:0000313" key="3">
    <source>
        <dbReference type="Proteomes" id="UP001214628"/>
    </source>
</evidence>
<keyword evidence="3" id="KW-1185">Reference proteome</keyword>
<evidence type="ECO:0000256" key="1">
    <source>
        <dbReference type="SAM" id="MobiDB-lite"/>
    </source>
</evidence>
<accession>A0AAF0JIL8</accession>
<feature type="compositionally biased region" description="Basic and acidic residues" evidence="1">
    <location>
        <begin position="194"/>
        <end position="209"/>
    </location>
</feature>
<sequence length="378" mass="41425">MVAPLVAAYSSDSDDDAGEVLSGVSAATQAQKERSSLSVAEANRGSGLELPPPSAGSKPVKQIHIESIEAEPVPSTTQPGENDQESRKESQHGLFGMLPAPRSNKSTTTKQTGQRHESENRVEDDTRLTIVNEADDQKPRGNDDFRRMLGLAPKAKSASKPKPPVVIASESVITPRNDIPTEFDGNATHPRFQLHTEKGFDSDSREHRSLCVSAAPDVQDKPTSESPGATLRPDESSTEDWSGWRQDPDGSWYPVTPEAHAAYAAWAAQAEAEAQAAAMYASKSDKQQDLGRMATFDANAELHNSRPMQPTEPVSKKPKIEWNISEKLQSDRLTNMRARNRGQLSSLLVQAAETRETLEDRWAKGKTKRREASKRYGF</sequence>
<organism evidence="2 3">
    <name type="scientific">Malassezia psittaci</name>
    <dbReference type="NCBI Taxonomy" id="1821823"/>
    <lineage>
        <taxon>Eukaryota</taxon>
        <taxon>Fungi</taxon>
        <taxon>Dikarya</taxon>
        <taxon>Basidiomycota</taxon>
        <taxon>Ustilaginomycotina</taxon>
        <taxon>Malasseziomycetes</taxon>
        <taxon>Malasseziales</taxon>
        <taxon>Malasseziaceae</taxon>
        <taxon>Malassezia</taxon>
    </lineage>
</organism>